<dbReference type="Gene3D" id="1.10.287.1490">
    <property type="match status" value="1"/>
</dbReference>
<protein>
    <recommendedName>
        <fullName evidence="4">TPM domain-containing protein</fullName>
    </recommendedName>
</protein>
<evidence type="ECO:0000313" key="2">
    <source>
        <dbReference type="EMBL" id="TBN57541.1"/>
    </source>
</evidence>
<evidence type="ECO:0000256" key="1">
    <source>
        <dbReference type="SAM" id="Phobius"/>
    </source>
</evidence>
<keyword evidence="1" id="KW-1133">Transmembrane helix</keyword>
<dbReference type="RefSeq" id="WP_130981652.1">
    <property type="nucleotide sequence ID" value="NZ_SISG01000001.1"/>
</dbReference>
<reference evidence="3" key="1">
    <citation type="submission" date="2019-02" db="EMBL/GenBank/DDBJ databases">
        <title>Glaciihabitans arcticus sp. nov., a psychrotolerant bacterium isolated from polar soil.</title>
        <authorList>
            <person name="Dahal R.H."/>
        </authorList>
    </citation>
    <scope>NUCLEOTIDE SEQUENCE [LARGE SCALE GENOMIC DNA]</scope>
    <source>
        <strain evidence="3">RP-3-7</strain>
    </source>
</reference>
<proteinExistence type="predicted"/>
<gene>
    <name evidence="2" type="ORF">EYE40_09155</name>
</gene>
<accession>A0A4Q9GSA6</accession>
<sequence length="438" mass="45064">MPRLDVAFSSIQAAGDLVGGLVAGGVTAVLAVAVLVGGGLVLLFRRRDGARPSAASGLTTLRTQANVLLVRADEAVKAGDDELGFAIAQFGGERSREFGAAVTEARSKVTRAFQLRHELDDAFPESIQKQREWTLQIVALCESAIALLAGQDHSFTALRDEEVAAPERLADVQSSILATRRRFTPSLATLSRLADDYAPSLLSAHETAVADATALLDTAEGVADAAAGQLSPAGVNAVNDSLVDAEDAVRRAVRLLDAVDARATELDAATAALSTLVATARADLTEARVQREAAPDPATSEAINDAISGVEAALAGVASAKPPTDPITSLDAIGAAVAVLDAALASARNQKQRLDHAVSALGGTLASAKSQFSAISAFIAVGGRRVGADARTRLAQAERELIDAQAAGADPVEALDAARRAVTHLRDADALARYDAGH</sequence>
<feature type="transmembrane region" description="Helical" evidence="1">
    <location>
        <begin position="20"/>
        <end position="44"/>
    </location>
</feature>
<evidence type="ECO:0008006" key="4">
    <source>
        <dbReference type="Google" id="ProtNLM"/>
    </source>
</evidence>
<name>A0A4Q9GSA6_9MICO</name>
<keyword evidence="1" id="KW-0472">Membrane</keyword>
<dbReference type="Proteomes" id="UP000294194">
    <property type="component" value="Unassembled WGS sequence"/>
</dbReference>
<evidence type="ECO:0000313" key="3">
    <source>
        <dbReference type="Proteomes" id="UP000294194"/>
    </source>
</evidence>
<comment type="caution">
    <text evidence="2">The sequence shown here is derived from an EMBL/GenBank/DDBJ whole genome shotgun (WGS) entry which is preliminary data.</text>
</comment>
<keyword evidence="3" id="KW-1185">Reference proteome</keyword>
<keyword evidence="1" id="KW-0812">Transmembrane</keyword>
<organism evidence="2 3">
    <name type="scientific">Glaciihabitans arcticus</name>
    <dbReference type="NCBI Taxonomy" id="2668039"/>
    <lineage>
        <taxon>Bacteria</taxon>
        <taxon>Bacillati</taxon>
        <taxon>Actinomycetota</taxon>
        <taxon>Actinomycetes</taxon>
        <taxon>Micrococcales</taxon>
        <taxon>Microbacteriaceae</taxon>
        <taxon>Glaciihabitans</taxon>
    </lineage>
</organism>
<dbReference type="EMBL" id="SISG01000001">
    <property type="protein sequence ID" value="TBN57541.1"/>
    <property type="molecule type" value="Genomic_DNA"/>
</dbReference>
<dbReference type="AlphaFoldDB" id="A0A4Q9GSA6"/>